<gene>
    <name evidence="1" type="ORF">SAMN06264365_10452</name>
</gene>
<evidence type="ECO:0000313" key="2">
    <source>
        <dbReference type="Proteomes" id="UP000198415"/>
    </source>
</evidence>
<organism evidence="1 2">
    <name type="scientific">Actinoplanes regularis</name>
    <dbReference type="NCBI Taxonomy" id="52697"/>
    <lineage>
        <taxon>Bacteria</taxon>
        <taxon>Bacillati</taxon>
        <taxon>Actinomycetota</taxon>
        <taxon>Actinomycetes</taxon>
        <taxon>Micromonosporales</taxon>
        <taxon>Micromonosporaceae</taxon>
        <taxon>Actinoplanes</taxon>
    </lineage>
</organism>
<dbReference type="AlphaFoldDB" id="A0A238XY99"/>
<reference evidence="1 2" key="1">
    <citation type="submission" date="2017-06" db="EMBL/GenBank/DDBJ databases">
        <authorList>
            <person name="Kim H.J."/>
            <person name="Triplett B.A."/>
        </authorList>
    </citation>
    <scope>NUCLEOTIDE SEQUENCE [LARGE SCALE GENOMIC DNA]</scope>
    <source>
        <strain evidence="1 2">DSM 43151</strain>
    </source>
</reference>
<dbReference type="EMBL" id="FZNR01000004">
    <property type="protein sequence ID" value="SNR62969.1"/>
    <property type="molecule type" value="Genomic_DNA"/>
</dbReference>
<name>A0A238XY99_9ACTN</name>
<accession>A0A238XY99</accession>
<evidence type="ECO:0000313" key="1">
    <source>
        <dbReference type="EMBL" id="SNR62969.1"/>
    </source>
</evidence>
<protein>
    <submittedName>
        <fullName evidence="1">Uncharacterized protein</fullName>
    </submittedName>
</protein>
<sequence>MHQRVFARYWRRSLAEEASRVLILARAHWLRARRTRAESGRGRRFLRAVGLRE</sequence>
<dbReference type="Proteomes" id="UP000198415">
    <property type="component" value="Unassembled WGS sequence"/>
</dbReference>
<proteinExistence type="predicted"/>
<keyword evidence="2" id="KW-1185">Reference proteome</keyword>